<keyword evidence="4" id="KW-0687">Ribonucleoprotein</keyword>
<dbReference type="Proteomes" id="UP000184543">
    <property type="component" value="Unassembled WGS sequence"/>
</dbReference>
<dbReference type="InterPro" id="IPR000182">
    <property type="entry name" value="GNAT_dom"/>
</dbReference>
<name>A0A1M6BTY2_9FLAO</name>
<feature type="domain" description="N-acetyltransferase" evidence="3">
    <location>
        <begin position="22"/>
        <end position="172"/>
    </location>
</feature>
<evidence type="ECO:0000313" key="5">
    <source>
        <dbReference type="Proteomes" id="UP000184543"/>
    </source>
</evidence>
<dbReference type="EMBL" id="FQYU01000001">
    <property type="protein sequence ID" value="SHI51968.1"/>
    <property type="molecule type" value="Genomic_DNA"/>
</dbReference>
<dbReference type="SUPFAM" id="SSF55729">
    <property type="entry name" value="Acyl-CoA N-acyltransferases (Nat)"/>
    <property type="match status" value="1"/>
</dbReference>
<gene>
    <name evidence="4" type="ORF">SAMN04488513_101529</name>
</gene>
<dbReference type="Gene3D" id="3.40.630.30">
    <property type="match status" value="1"/>
</dbReference>
<accession>A0A1M6BTY2</accession>
<keyword evidence="2" id="KW-0012">Acyltransferase</keyword>
<dbReference type="RefSeq" id="WP_072988042.1">
    <property type="nucleotide sequence ID" value="NZ_FQYU01000001.1"/>
</dbReference>
<keyword evidence="1" id="KW-0808">Transferase</keyword>
<protein>
    <submittedName>
        <fullName evidence="4">Ribosomal protein S18 acetylase RimI</fullName>
    </submittedName>
</protein>
<dbReference type="InterPro" id="IPR016181">
    <property type="entry name" value="Acyl_CoA_acyltransferase"/>
</dbReference>
<sequence length="177" mass="20817">MSLSLKKCTDADLDTLAFVSRKTFVDAFEALNDPEDFKQYVDKAFSKAQLASELANSHSFFFLAYKDNELVGYLKLNESMAQTDVRDGKSMELERIYVLRAFQGQKIGEWLIDEVKGMARERHKDFLWLGVWEKNTQAIKFYERQGFSKFGTHPYFIGNDEQTDWLMRWQVNRRPKN</sequence>
<dbReference type="STRING" id="192903.SAMN04488513_101529"/>
<evidence type="ECO:0000256" key="2">
    <source>
        <dbReference type="ARBA" id="ARBA00023315"/>
    </source>
</evidence>
<evidence type="ECO:0000259" key="3">
    <source>
        <dbReference type="PROSITE" id="PS51186"/>
    </source>
</evidence>
<proteinExistence type="predicted"/>
<dbReference type="GO" id="GO:0016747">
    <property type="term" value="F:acyltransferase activity, transferring groups other than amino-acyl groups"/>
    <property type="evidence" value="ECO:0007669"/>
    <property type="project" value="InterPro"/>
</dbReference>
<dbReference type="GO" id="GO:0005840">
    <property type="term" value="C:ribosome"/>
    <property type="evidence" value="ECO:0007669"/>
    <property type="project" value="UniProtKB-KW"/>
</dbReference>
<dbReference type="PANTHER" id="PTHR43877">
    <property type="entry name" value="AMINOALKYLPHOSPHONATE N-ACETYLTRANSFERASE-RELATED-RELATED"/>
    <property type="match status" value="1"/>
</dbReference>
<organism evidence="4 5">
    <name type="scientific">Pseudozobellia thermophila</name>
    <dbReference type="NCBI Taxonomy" id="192903"/>
    <lineage>
        <taxon>Bacteria</taxon>
        <taxon>Pseudomonadati</taxon>
        <taxon>Bacteroidota</taxon>
        <taxon>Flavobacteriia</taxon>
        <taxon>Flavobacteriales</taxon>
        <taxon>Flavobacteriaceae</taxon>
        <taxon>Pseudozobellia</taxon>
    </lineage>
</organism>
<keyword evidence="4" id="KW-0689">Ribosomal protein</keyword>
<dbReference type="CDD" id="cd04301">
    <property type="entry name" value="NAT_SF"/>
    <property type="match status" value="1"/>
</dbReference>
<evidence type="ECO:0000256" key="1">
    <source>
        <dbReference type="ARBA" id="ARBA00022679"/>
    </source>
</evidence>
<dbReference type="OrthoDB" id="7205533at2"/>
<keyword evidence="5" id="KW-1185">Reference proteome</keyword>
<dbReference type="PANTHER" id="PTHR43877:SF2">
    <property type="entry name" value="AMINOALKYLPHOSPHONATE N-ACETYLTRANSFERASE-RELATED"/>
    <property type="match status" value="1"/>
</dbReference>
<dbReference type="Pfam" id="PF00583">
    <property type="entry name" value="Acetyltransf_1"/>
    <property type="match status" value="1"/>
</dbReference>
<dbReference type="InterPro" id="IPR050832">
    <property type="entry name" value="Bact_Acetyltransf"/>
</dbReference>
<dbReference type="PROSITE" id="PS51186">
    <property type="entry name" value="GNAT"/>
    <property type="match status" value="1"/>
</dbReference>
<evidence type="ECO:0000313" key="4">
    <source>
        <dbReference type="EMBL" id="SHI51968.1"/>
    </source>
</evidence>
<reference evidence="5" key="1">
    <citation type="submission" date="2016-11" db="EMBL/GenBank/DDBJ databases">
        <authorList>
            <person name="Varghese N."/>
            <person name="Submissions S."/>
        </authorList>
    </citation>
    <scope>NUCLEOTIDE SEQUENCE [LARGE SCALE GENOMIC DNA]</scope>
    <source>
        <strain evidence="5">DSM 19858</strain>
    </source>
</reference>
<dbReference type="AlphaFoldDB" id="A0A1M6BTY2"/>